<sequence>MRRYDKLYQKSDGRKDVRKDNSLGYLDLDFSDLKPHQKVEIHARLTLNDVLHLLEDDADFQEADVFMTGPEDATKSDDDSVDEDLGAI</sequence>
<evidence type="ECO:0000313" key="2">
    <source>
        <dbReference type="EMBL" id="KAH3802370.1"/>
    </source>
</evidence>
<reference evidence="2" key="2">
    <citation type="submission" date="2020-11" db="EMBL/GenBank/DDBJ databases">
        <authorList>
            <person name="McCartney M.A."/>
            <person name="Auch B."/>
            <person name="Kono T."/>
            <person name="Mallez S."/>
            <person name="Becker A."/>
            <person name="Gohl D.M."/>
            <person name="Silverstein K.A.T."/>
            <person name="Koren S."/>
            <person name="Bechman K.B."/>
            <person name="Herman A."/>
            <person name="Abrahante J.E."/>
            <person name="Garbe J."/>
        </authorList>
    </citation>
    <scope>NUCLEOTIDE SEQUENCE</scope>
    <source>
        <strain evidence="2">Duluth1</strain>
        <tissue evidence="2">Whole animal</tissue>
    </source>
</reference>
<reference evidence="2" key="1">
    <citation type="journal article" date="2019" name="bioRxiv">
        <title>The Genome of the Zebra Mussel, Dreissena polymorpha: A Resource for Invasive Species Research.</title>
        <authorList>
            <person name="McCartney M.A."/>
            <person name="Auch B."/>
            <person name="Kono T."/>
            <person name="Mallez S."/>
            <person name="Zhang Y."/>
            <person name="Obille A."/>
            <person name="Becker A."/>
            <person name="Abrahante J.E."/>
            <person name="Garbe J."/>
            <person name="Badalamenti J.P."/>
            <person name="Herman A."/>
            <person name="Mangelson H."/>
            <person name="Liachko I."/>
            <person name="Sullivan S."/>
            <person name="Sone E.D."/>
            <person name="Koren S."/>
            <person name="Silverstein K.A.T."/>
            <person name="Beckman K.B."/>
            <person name="Gohl D.M."/>
        </authorList>
    </citation>
    <scope>NUCLEOTIDE SEQUENCE</scope>
    <source>
        <strain evidence="2">Duluth1</strain>
        <tissue evidence="2">Whole animal</tissue>
    </source>
</reference>
<protein>
    <submittedName>
        <fullName evidence="2">Uncharacterized protein</fullName>
    </submittedName>
</protein>
<dbReference type="AlphaFoldDB" id="A0A9D4J8F3"/>
<proteinExistence type="predicted"/>
<feature type="compositionally biased region" description="Acidic residues" evidence="1">
    <location>
        <begin position="79"/>
        <end position="88"/>
    </location>
</feature>
<accession>A0A9D4J8F3</accession>
<evidence type="ECO:0000313" key="3">
    <source>
        <dbReference type="Proteomes" id="UP000828390"/>
    </source>
</evidence>
<dbReference type="Proteomes" id="UP000828390">
    <property type="component" value="Unassembled WGS sequence"/>
</dbReference>
<organism evidence="2 3">
    <name type="scientific">Dreissena polymorpha</name>
    <name type="common">Zebra mussel</name>
    <name type="synonym">Mytilus polymorpha</name>
    <dbReference type="NCBI Taxonomy" id="45954"/>
    <lineage>
        <taxon>Eukaryota</taxon>
        <taxon>Metazoa</taxon>
        <taxon>Spiralia</taxon>
        <taxon>Lophotrochozoa</taxon>
        <taxon>Mollusca</taxon>
        <taxon>Bivalvia</taxon>
        <taxon>Autobranchia</taxon>
        <taxon>Heteroconchia</taxon>
        <taxon>Euheterodonta</taxon>
        <taxon>Imparidentia</taxon>
        <taxon>Neoheterodontei</taxon>
        <taxon>Myida</taxon>
        <taxon>Dreissenoidea</taxon>
        <taxon>Dreissenidae</taxon>
        <taxon>Dreissena</taxon>
    </lineage>
</organism>
<keyword evidence="3" id="KW-1185">Reference proteome</keyword>
<name>A0A9D4J8F3_DREPO</name>
<dbReference type="EMBL" id="JAIWYP010000007">
    <property type="protein sequence ID" value="KAH3802370.1"/>
    <property type="molecule type" value="Genomic_DNA"/>
</dbReference>
<gene>
    <name evidence="2" type="ORF">DPMN_156046</name>
</gene>
<comment type="caution">
    <text evidence="2">The sequence shown here is derived from an EMBL/GenBank/DDBJ whole genome shotgun (WGS) entry which is preliminary data.</text>
</comment>
<evidence type="ECO:0000256" key="1">
    <source>
        <dbReference type="SAM" id="MobiDB-lite"/>
    </source>
</evidence>
<feature type="region of interest" description="Disordered" evidence="1">
    <location>
        <begin position="69"/>
        <end position="88"/>
    </location>
</feature>